<dbReference type="OrthoDB" id="3144234at2759"/>
<evidence type="ECO:0000313" key="2">
    <source>
        <dbReference type="EMBL" id="KAF9460035.1"/>
    </source>
</evidence>
<feature type="domain" description="DUF6699" evidence="1">
    <location>
        <begin position="25"/>
        <end position="157"/>
    </location>
</feature>
<reference evidence="2" key="1">
    <citation type="submission" date="2020-11" db="EMBL/GenBank/DDBJ databases">
        <authorList>
            <consortium name="DOE Joint Genome Institute"/>
            <person name="Ahrendt S."/>
            <person name="Riley R."/>
            <person name="Andreopoulos W."/>
            <person name="Labutti K."/>
            <person name="Pangilinan J."/>
            <person name="Ruiz-Duenas F.J."/>
            <person name="Barrasa J.M."/>
            <person name="Sanchez-Garcia M."/>
            <person name="Camarero S."/>
            <person name="Miyauchi S."/>
            <person name="Serrano A."/>
            <person name="Linde D."/>
            <person name="Babiker R."/>
            <person name="Drula E."/>
            <person name="Ayuso-Fernandez I."/>
            <person name="Pacheco R."/>
            <person name="Padilla G."/>
            <person name="Ferreira P."/>
            <person name="Barriuso J."/>
            <person name="Kellner H."/>
            <person name="Castanera R."/>
            <person name="Alfaro M."/>
            <person name="Ramirez L."/>
            <person name="Pisabarro A.G."/>
            <person name="Kuo A."/>
            <person name="Tritt A."/>
            <person name="Lipzen A."/>
            <person name="He G."/>
            <person name="Yan M."/>
            <person name="Ng V."/>
            <person name="Cullen D."/>
            <person name="Martin F."/>
            <person name="Rosso M.-N."/>
            <person name="Henrissat B."/>
            <person name="Hibbett D."/>
            <person name="Martinez A.T."/>
            <person name="Grigoriev I.V."/>
        </authorList>
    </citation>
    <scope>NUCLEOTIDE SEQUENCE</scope>
    <source>
        <strain evidence="2">CBS 247.69</strain>
    </source>
</reference>
<organism evidence="2 3">
    <name type="scientific">Collybia nuda</name>
    <dbReference type="NCBI Taxonomy" id="64659"/>
    <lineage>
        <taxon>Eukaryota</taxon>
        <taxon>Fungi</taxon>
        <taxon>Dikarya</taxon>
        <taxon>Basidiomycota</taxon>
        <taxon>Agaricomycotina</taxon>
        <taxon>Agaricomycetes</taxon>
        <taxon>Agaricomycetidae</taxon>
        <taxon>Agaricales</taxon>
        <taxon>Tricholomatineae</taxon>
        <taxon>Clitocybaceae</taxon>
        <taxon>Collybia</taxon>
    </lineage>
</organism>
<evidence type="ECO:0000313" key="3">
    <source>
        <dbReference type="Proteomes" id="UP000807353"/>
    </source>
</evidence>
<dbReference type="InterPro" id="IPR046522">
    <property type="entry name" value="DUF6699"/>
</dbReference>
<gene>
    <name evidence="2" type="ORF">BDZ94DRAFT_952655</name>
</gene>
<keyword evidence="3" id="KW-1185">Reference proteome</keyword>
<dbReference type="EMBL" id="MU150306">
    <property type="protein sequence ID" value="KAF9460035.1"/>
    <property type="molecule type" value="Genomic_DNA"/>
</dbReference>
<dbReference type="Proteomes" id="UP000807353">
    <property type="component" value="Unassembled WGS sequence"/>
</dbReference>
<accession>A0A9P5Y0B9</accession>
<dbReference type="AlphaFoldDB" id="A0A9P5Y0B9"/>
<sequence length="172" mass="19620">MSILTLHPLLRYSQHDVAPGHCCSILWDLREPPIAIRHVTSISTAIDELELSEHAITPPVSSLYIQCDILPEPWPIEATNPYGVTIRDVLQAIYMCLQQQLRHEEWDRMAEKHRGRISQVFDTRWRVAAEPILVHNQGVLRVDCILRHTLFGGLTISPESGDSCILTLRCPR</sequence>
<comment type="caution">
    <text evidence="2">The sequence shown here is derived from an EMBL/GenBank/DDBJ whole genome shotgun (WGS) entry which is preliminary data.</text>
</comment>
<dbReference type="Pfam" id="PF20415">
    <property type="entry name" value="DUF6699"/>
    <property type="match status" value="1"/>
</dbReference>
<name>A0A9P5Y0B9_9AGAR</name>
<protein>
    <submittedName>
        <fullName evidence="2">Ectomycorrhiza-regulated small secreted protein</fullName>
    </submittedName>
</protein>
<evidence type="ECO:0000259" key="1">
    <source>
        <dbReference type="Pfam" id="PF20415"/>
    </source>
</evidence>
<proteinExistence type="predicted"/>